<evidence type="ECO:0000313" key="1">
    <source>
        <dbReference type="EMBL" id="ABF74569.1"/>
    </source>
</evidence>
<dbReference type="OrthoDB" id="2544694at2759"/>
<name>Q19PG1_HUMAN</name>
<feature type="non-terminal residue" evidence="1">
    <location>
        <position position="1"/>
    </location>
</feature>
<gene>
    <name evidence="1" type="primary">SLC22A12</name>
</gene>
<dbReference type="EMBL" id="DQ514592">
    <property type="protein sequence ID" value="ABF74569.1"/>
    <property type="molecule type" value="Genomic_DNA"/>
</dbReference>
<sequence>MEWTAATGPTLGDDLELSGLQLRPWPDSCSGLRCAGLDTAAAGGLGPLLPLLFVLL</sequence>
<protein>
    <submittedName>
        <fullName evidence="1">URAT1 transporter protein</fullName>
    </submittedName>
</protein>
<reference evidence="1" key="1">
    <citation type="journal article" date="2006" name="J. Rheumatol.">
        <title>Molecular analysis of the SLC22A12 (URAT1) gene in patients with primary gout.</title>
        <authorList>
            <person name="Vazquez-Mellado J."/>
            <person name="Jimenez-Vaca A.L."/>
            <person name="Cuevas-Covarrubias S."/>
            <person name="Alvarado-Romano V."/>
            <person name="Pozo-Molina G."/>
            <person name="Burgos-Vargas R."/>
        </authorList>
    </citation>
    <scope>NUCLEOTIDE SEQUENCE</scope>
</reference>
<accession>Q19PG1</accession>
<organism evidence="1">
    <name type="scientific">Homo sapiens</name>
    <name type="common">Human</name>
    <dbReference type="NCBI Taxonomy" id="9606"/>
    <lineage>
        <taxon>Eukaryota</taxon>
        <taxon>Metazoa</taxon>
        <taxon>Chordata</taxon>
        <taxon>Craniata</taxon>
        <taxon>Vertebrata</taxon>
        <taxon>Euteleostomi</taxon>
        <taxon>Mammalia</taxon>
        <taxon>Eutheria</taxon>
        <taxon>Euarchontoglires</taxon>
        <taxon>Primates</taxon>
        <taxon>Haplorrhini</taxon>
        <taxon>Catarrhini</taxon>
        <taxon>Hominidae</taxon>
        <taxon>Homo</taxon>
    </lineage>
</organism>
<proteinExistence type="predicted"/>
<dbReference type="AlphaFoldDB" id="Q19PG1"/>
<feature type="non-terminal residue" evidence="1">
    <location>
        <position position="56"/>
    </location>
</feature>
<dbReference type="ChiTaRS" id="SLC22A12">
    <property type="organism name" value="human"/>
</dbReference>